<gene>
    <name evidence="3" type="ORF">GCM10009639_64000</name>
</gene>
<keyword evidence="4" id="KW-1185">Reference proteome</keyword>
<accession>A0ABN1YGF2</accession>
<dbReference type="EMBL" id="BAAAKJ010000424">
    <property type="protein sequence ID" value="GAA1412021.1"/>
    <property type="molecule type" value="Genomic_DNA"/>
</dbReference>
<evidence type="ECO:0000313" key="4">
    <source>
        <dbReference type="Proteomes" id="UP001499863"/>
    </source>
</evidence>
<keyword evidence="2" id="KW-1133">Transmembrane helix</keyword>
<dbReference type="NCBIfam" id="NF038083">
    <property type="entry name" value="CU044_5270_fam"/>
    <property type="match status" value="1"/>
</dbReference>
<evidence type="ECO:0000313" key="3">
    <source>
        <dbReference type="EMBL" id="GAA1412021.1"/>
    </source>
</evidence>
<evidence type="ECO:0000256" key="1">
    <source>
        <dbReference type="SAM" id="MobiDB-lite"/>
    </source>
</evidence>
<name>A0ABN1YGF2_9ACTN</name>
<dbReference type="InterPro" id="IPR047789">
    <property type="entry name" value="CU044_5270-like"/>
</dbReference>
<evidence type="ECO:0008006" key="5">
    <source>
        <dbReference type="Google" id="ProtNLM"/>
    </source>
</evidence>
<keyword evidence="2" id="KW-0812">Transmembrane</keyword>
<feature type="compositionally biased region" description="Basic and acidic residues" evidence="1">
    <location>
        <begin position="1"/>
        <end position="21"/>
    </location>
</feature>
<sequence length="341" mass="36150">MSNTRTDHSEWNEHGERRELARLLPPPPYPVPSPSQLAVRRDVLLAEFARPRALSALTARWRGLVAVTAIATAVAITAVTLAPDSFSPQGPASDSAASAELLNRIAKAAYGRRQSPAQDAQFTYLRTVAHARALTEGLDGTMSRTDTTANTERWTAVDGGRAGLLRRDGADVRIPAVTQGSLHSPTYRLLAALPTDPDALLKLIYAETQPVHGPGPASTTGPDQEAFVTIGDLLRDSVVPPRTSSALYRAAARIPGVVTVNDSVDATGRPGVAVARVSDGSRYEWIFDRTTLTLLGTRTVLTDDSPWGRSGEEVESTAVLARGIVAAPGEAAPVESAESSH</sequence>
<feature type="transmembrane region" description="Helical" evidence="2">
    <location>
        <begin position="61"/>
        <end position="82"/>
    </location>
</feature>
<comment type="caution">
    <text evidence="3">The sequence shown here is derived from an EMBL/GenBank/DDBJ whole genome shotgun (WGS) entry which is preliminary data.</text>
</comment>
<proteinExistence type="predicted"/>
<dbReference type="Proteomes" id="UP001499863">
    <property type="component" value="Unassembled WGS sequence"/>
</dbReference>
<dbReference type="RefSeq" id="WP_344344074.1">
    <property type="nucleotide sequence ID" value="NZ_BAAAKJ010000424.1"/>
</dbReference>
<feature type="region of interest" description="Disordered" evidence="1">
    <location>
        <begin position="1"/>
        <end position="29"/>
    </location>
</feature>
<organism evidence="3 4">
    <name type="scientific">Kitasatospora putterlickiae</name>
    <dbReference type="NCBI Taxonomy" id="221725"/>
    <lineage>
        <taxon>Bacteria</taxon>
        <taxon>Bacillati</taxon>
        <taxon>Actinomycetota</taxon>
        <taxon>Actinomycetes</taxon>
        <taxon>Kitasatosporales</taxon>
        <taxon>Streptomycetaceae</taxon>
        <taxon>Kitasatospora</taxon>
    </lineage>
</organism>
<protein>
    <recommendedName>
        <fullName evidence="5">CU044_5270 family protein</fullName>
    </recommendedName>
</protein>
<evidence type="ECO:0000256" key="2">
    <source>
        <dbReference type="SAM" id="Phobius"/>
    </source>
</evidence>
<reference evidence="3 4" key="1">
    <citation type="journal article" date="2019" name="Int. J. Syst. Evol. Microbiol.">
        <title>The Global Catalogue of Microorganisms (GCM) 10K type strain sequencing project: providing services to taxonomists for standard genome sequencing and annotation.</title>
        <authorList>
            <consortium name="The Broad Institute Genomics Platform"/>
            <consortium name="The Broad Institute Genome Sequencing Center for Infectious Disease"/>
            <person name="Wu L."/>
            <person name="Ma J."/>
        </authorList>
    </citation>
    <scope>NUCLEOTIDE SEQUENCE [LARGE SCALE GENOMIC DNA]</scope>
    <source>
        <strain evidence="3 4">JCM 12393</strain>
    </source>
</reference>
<keyword evidence="2" id="KW-0472">Membrane</keyword>